<evidence type="ECO:0008006" key="5">
    <source>
        <dbReference type="Google" id="ProtNLM"/>
    </source>
</evidence>
<organism evidence="3 4">
    <name type="scientific">Reticulomyxa filosa</name>
    <dbReference type="NCBI Taxonomy" id="46433"/>
    <lineage>
        <taxon>Eukaryota</taxon>
        <taxon>Sar</taxon>
        <taxon>Rhizaria</taxon>
        <taxon>Retaria</taxon>
        <taxon>Foraminifera</taxon>
        <taxon>Monothalamids</taxon>
        <taxon>Reticulomyxidae</taxon>
        <taxon>Reticulomyxa</taxon>
    </lineage>
</organism>
<feature type="compositionally biased region" description="Polar residues" evidence="2">
    <location>
        <begin position="216"/>
        <end position="239"/>
    </location>
</feature>
<dbReference type="SUPFAM" id="SSF50156">
    <property type="entry name" value="PDZ domain-like"/>
    <property type="match status" value="1"/>
</dbReference>
<dbReference type="Proteomes" id="UP000023152">
    <property type="component" value="Unassembled WGS sequence"/>
</dbReference>
<accession>X6N200</accession>
<keyword evidence="1" id="KW-0175">Coiled coil</keyword>
<keyword evidence="4" id="KW-1185">Reference proteome</keyword>
<name>X6N200_RETFI</name>
<dbReference type="AlphaFoldDB" id="X6N200"/>
<evidence type="ECO:0000256" key="2">
    <source>
        <dbReference type="SAM" id="MobiDB-lite"/>
    </source>
</evidence>
<dbReference type="EMBL" id="ASPP01012915">
    <property type="protein sequence ID" value="ETO20116.1"/>
    <property type="molecule type" value="Genomic_DNA"/>
</dbReference>
<feature type="coiled-coil region" evidence="1">
    <location>
        <begin position="275"/>
        <end position="341"/>
    </location>
</feature>
<protein>
    <recommendedName>
        <fullName evidence="5">PDZ domain-containing protein</fullName>
    </recommendedName>
</protein>
<sequence length="352" mass="39958">MKTMKKMLSFFLKMKCTAQKFFWMGGKLNVFGYVCVDICFGEKPKNEKLIQEDSDKDVVVLSHMKQSSKPVIGTERLLSQPATSAPLNNPPSIILEEDNDESSDEDGVVNIPMIPALADKQDNVNQNKRESISKKSPRFVEKKFRFEFKPMGFTIQADELKEEILVEYVRDNSQASNYNVRKGWQLLEINGKRDMLEMLEILESGNGPFDIVFKTNGDNPPTSQNPNIGLSSSVQTPSNKGHAPQEYSIGSVKSSHNRLQSLRPFNSAIFETIHDEAVKAEVSRLQKTLEQLTAANEKLREEVTNLKNRGEVKEEDKDTKIQNLETENEQLKSIIRRQARVLETYGLNLNTL</sequence>
<evidence type="ECO:0000256" key="1">
    <source>
        <dbReference type="SAM" id="Coils"/>
    </source>
</evidence>
<gene>
    <name evidence="3" type="ORF">RFI_17103</name>
</gene>
<comment type="caution">
    <text evidence="3">The sequence shown here is derived from an EMBL/GenBank/DDBJ whole genome shotgun (WGS) entry which is preliminary data.</text>
</comment>
<dbReference type="InterPro" id="IPR036034">
    <property type="entry name" value="PDZ_sf"/>
</dbReference>
<feature type="region of interest" description="Disordered" evidence="2">
    <location>
        <begin position="215"/>
        <end position="246"/>
    </location>
</feature>
<evidence type="ECO:0000313" key="3">
    <source>
        <dbReference type="EMBL" id="ETO20116.1"/>
    </source>
</evidence>
<proteinExistence type="predicted"/>
<evidence type="ECO:0000313" key="4">
    <source>
        <dbReference type="Proteomes" id="UP000023152"/>
    </source>
</evidence>
<reference evidence="3 4" key="1">
    <citation type="journal article" date="2013" name="Curr. Biol.">
        <title>The Genome of the Foraminiferan Reticulomyxa filosa.</title>
        <authorList>
            <person name="Glockner G."/>
            <person name="Hulsmann N."/>
            <person name="Schleicher M."/>
            <person name="Noegel A.A."/>
            <person name="Eichinger L."/>
            <person name="Gallinger C."/>
            <person name="Pawlowski J."/>
            <person name="Sierra R."/>
            <person name="Euteneuer U."/>
            <person name="Pillet L."/>
            <person name="Moustafa A."/>
            <person name="Platzer M."/>
            <person name="Groth M."/>
            <person name="Szafranski K."/>
            <person name="Schliwa M."/>
        </authorList>
    </citation>
    <scope>NUCLEOTIDE SEQUENCE [LARGE SCALE GENOMIC DNA]</scope>
</reference>